<feature type="region of interest" description="Disordered" evidence="1">
    <location>
        <begin position="1"/>
        <end position="26"/>
    </location>
</feature>
<reference evidence="2 3" key="1">
    <citation type="submission" date="2019-06" db="EMBL/GenBank/DDBJ databases">
        <title>Genome Sequence of the Brown Rot Fungal Pathogen Monilinia laxa.</title>
        <authorList>
            <person name="De Miccolis Angelini R.M."/>
            <person name="Landi L."/>
            <person name="Abate D."/>
            <person name="Pollastro S."/>
            <person name="Romanazzi G."/>
            <person name="Faretra F."/>
        </authorList>
    </citation>
    <scope>NUCLEOTIDE SEQUENCE [LARGE SCALE GENOMIC DNA]</scope>
    <source>
        <strain evidence="2 3">Mlax316</strain>
    </source>
</reference>
<evidence type="ECO:0000256" key="1">
    <source>
        <dbReference type="SAM" id="MobiDB-lite"/>
    </source>
</evidence>
<proteinExistence type="predicted"/>
<feature type="compositionally biased region" description="Basic and acidic residues" evidence="1">
    <location>
        <begin position="1"/>
        <end position="10"/>
    </location>
</feature>
<organism evidence="2 3">
    <name type="scientific">Monilinia laxa</name>
    <name type="common">Brown rot fungus</name>
    <name type="synonym">Sclerotinia laxa</name>
    <dbReference type="NCBI Taxonomy" id="61186"/>
    <lineage>
        <taxon>Eukaryota</taxon>
        <taxon>Fungi</taxon>
        <taxon>Dikarya</taxon>
        <taxon>Ascomycota</taxon>
        <taxon>Pezizomycotina</taxon>
        <taxon>Leotiomycetes</taxon>
        <taxon>Helotiales</taxon>
        <taxon>Sclerotiniaceae</taxon>
        <taxon>Monilinia</taxon>
    </lineage>
</organism>
<dbReference type="OrthoDB" id="73788at2759"/>
<evidence type="ECO:0000313" key="2">
    <source>
        <dbReference type="EMBL" id="KAB8294097.1"/>
    </source>
</evidence>
<name>A0A5N6JYC5_MONLA</name>
<comment type="caution">
    <text evidence="2">The sequence shown here is derived from an EMBL/GenBank/DDBJ whole genome shotgun (WGS) entry which is preliminary data.</text>
</comment>
<dbReference type="Proteomes" id="UP000326757">
    <property type="component" value="Unassembled WGS sequence"/>
</dbReference>
<accession>A0A5N6JYC5</accession>
<evidence type="ECO:0000313" key="3">
    <source>
        <dbReference type="Proteomes" id="UP000326757"/>
    </source>
</evidence>
<dbReference type="AlphaFoldDB" id="A0A5N6JYC5"/>
<gene>
    <name evidence="2" type="ORF">EYC80_009550</name>
</gene>
<sequence length="72" mass="7968">MDLAYDHIQEEALQPDQNKEKTAQPAPTLNADFQEAYKAISSSPWGAKLGGFFGSVVKQVRDGKACQIHEFD</sequence>
<protein>
    <submittedName>
        <fullName evidence="2">Uncharacterized protein</fullName>
    </submittedName>
</protein>
<keyword evidence="3" id="KW-1185">Reference proteome</keyword>
<dbReference type="EMBL" id="VIGI01000011">
    <property type="protein sequence ID" value="KAB8294097.1"/>
    <property type="molecule type" value="Genomic_DNA"/>
</dbReference>